<dbReference type="AlphaFoldDB" id="A0A8J4Q392"/>
<sequence length="217" mass="24171">MCSSSIPATSTVTKFEPDDLILKADRQRAKTLGGDLIEKVVKTPFTLVTSLRDEVEKILQVIAQIKVVDATPLRERISKYMDDADRYSSLHHAFSQGIVSEVKERKLTDAQHCLTLALDSEAIKINQKVAIKANLDKALAREIELKKELELLSMQKAEFTKSSTLCDAELAQQQVIISQIKGEVSEIEATPTLEASDGVKLRKLQGLLETSKEELRH</sequence>
<keyword evidence="2" id="KW-1185">Reference proteome</keyword>
<name>A0A8J4Q392_9ROSI</name>
<accession>A0A8J4Q392</accession>
<reference evidence="1" key="1">
    <citation type="submission" date="2020-03" db="EMBL/GenBank/DDBJ databases">
        <title>Castanea mollissima Vanexum genome sequencing.</title>
        <authorList>
            <person name="Staton M."/>
        </authorList>
    </citation>
    <scope>NUCLEOTIDE SEQUENCE</scope>
    <source>
        <tissue evidence="1">Leaf</tissue>
    </source>
</reference>
<gene>
    <name evidence="1" type="ORF">CMV_030421</name>
</gene>
<dbReference type="OrthoDB" id="1761837at2759"/>
<comment type="caution">
    <text evidence="1">The sequence shown here is derived from an EMBL/GenBank/DDBJ whole genome shotgun (WGS) entry which is preliminary data.</text>
</comment>
<dbReference type="Proteomes" id="UP000737018">
    <property type="component" value="Unassembled WGS sequence"/>
</dbReference>
<evidence type="ECO:0000313" key="1">
    <source>
        <dbReference type="EMBL" id="KAF3942980.1"/>
    </source>
</evidence>
<evidence type="ECO:0000313" key="2">
    <source>
        <dbReference type="Proteomes" id="UP000737018"/>
    </source>
</evidence>
<protein>
    <submittedName>
        <fullName evidence="1">Uncharacterized protein</fullName>
    </submittedName>
</protein>
<organism evidence="1 2">
    <name type="scientific">Castanea mollissima</name>
    <name type="common">Chinese chestnut</name>
    <dbReference type="NCBI Taxonomy" id="60419"/>
    <lineage>
        <taxon>Eukaryota</taxon>
        <taxon>Viridiplantae</taxon>
        <taxon>Streptophyta</taxon>
        <taxon>Embryophyta</taxon>
        <taxon>Tracheophyta</taxon>
        <taxon>Spermatophyta</taxon>
        <taxon>Magnoliopsida</taxon>
        <taxon>eudicotyledons</taxon>
        <taxon>Gunneridae</taxon>
        <taxon>Pentapetalae</taxon>
        <taxon>rosids</taxon>
        <taxon>fabids</taxon>
        <taxon>Fagales</taxon>
        <taxon>Fagaceae</taxon>
        <taxon>Castanea</taxon>
    </lineage>
</organism>
<dbReference type="EMBL" id="JRKL02013210">
    <property type="protein sequence ID" value="KAF3942980.1"/>
    <property type="molecule type" value="Genomic_DNA"/>
</dbReference>
<proteinExistence type="predicted"/>